<dbReference type="SUPFAM" id="SSF53720">
    <property type="entry name" value="ALDH-like"/>
    <property type="match status" value="1"/>
</dbReference>
<dbReference type="Proteomes" id="UP000199054">
    <property type="component" value="Unassembled WGS sequence"/>
</dbReference>
<dbReference type="InterPro" id="IPR016160">
    <property type="entry name" value="Ald_DH_CS_CYS"/>
</dbReference>
<name>A0A1H8EFL6_9RHOB</name>
<dbReference type="InterPro" id="IPR016161">
    <property type="entry name" value="Ald_DH/histidinol_DH"/>
</dbReference>
<evidence type="ECO:0000313" key="4">
    <source>
        <dbReference type="EMBL" id="SEN17904.1"/>
    </source>
</evidence>
<dbReference type="AlphaFoldDB" id="A0A1H8EFL6"/>
<dbReference type="STRING" id="34002.SAMN04489859_100236"/>
<keyword evidence="5" id="KW-1185">Reference proteome</keyword>
<dbReference type="CDD" id="cd07103">
    <property type="entry name" value="ALDH_F5_SSADH_GabD"/>
    <property type="match status" value="1"/>
</dbReference>
<dbReference type="RefSeq" id="WP_090610270.1">
    <property type="nucleotide sequence ID" value="NZ_CP067127.1"/>
</dbReference>
<keyword evidence="2" id="KW-0560">Oxidoreductase</keyword>
<comment type="similarity">
    <text evidence="1">Belongs to the aldehyde dehydrogenase family.</text>
</comment>
<dbReference type="FunFam" id="3.40.605.10:FF:000005">
    <property type="entry name" value="Succinate-semialdehyde dehydrogenase I"/>
    <property type="match status" value="1"/>
</dbReference>
<dbReference type="InterPro" id="IPR050740">
    <property type="entry name" value="Aldehyde_DH_Superfamily"/>
</dbReference>
<dbReference type="Gene3D" id="3.40.309.10">
    <property type="entry name" value="Aldehyde Dehydrogenase, Chain A, domain 2"/>
    <property type="match status" value="1"/>
</dbReference>
<dbReference type="PANTHER" id="PTHR43353:SF5">
    <property type="entry name" value="SUCCINATE-SEMIALDEHYDE DEHYDROGENASE, MITOCHONDRIAL"/>
    <property type="match status" value="1"/>
</dbReference>
<evidence type="ECO:0000256" key="2">
    <source>
        <dbReference type="ARBA" id="ARBA00023002"/>
    </source>
</evidence>
<organism evidence="4 5">
    <name type="scientific">Paracoccus alcaliphilus</name>
    <dbReference type="NCBI Taxonomy" id="34002"/>
    <lineage>
        <taxon>Bacteria</taxon>
        <taxon>Pseudomonadati</taxon>
        <taxon>Pseudomonadota</taxon>
        <taxon>Alphaproteobacteria</taxon>
        <taxon>Rhodobacterales</taxon>
        <taxon>Paracoccaceae</taxon>
        <taxon>Paracoccus</taxon>
    </lineage>
</organism>
<evidence type="ECO:0000313" key="5">
    <source>
        <dbReference type="Proteomes" id="UP000199054"/>
    </source>
</evidence>
<evidence type="ECO:0000256" key="1">
    <source>
        <dbReference type="ARBA" id="ARBA00009986"/>
    </source>
</evidence>
<feature type="domain" description="Aldehyde dehydrogenase" evidence="3">
    <location>
        <begin position="29"/>
        <end position="481"/>
    </location>
</feature>
<dbReference type="InterPro" id="IPR015590">
    <property type="entry name" value="Aldehyde_DH_dom"/>
</dbReference>
<dbReference type="PROSITE" id="PS00070">
    <property type="entry name" value="ALDEHYDE_DEHYDR_CYS"/>
    <property type="match status" value="1"/>
</dbReference>
<dbReference type="FunFam" id="3.40.309.10:FF:000004">
    <property type="entry name" value="Succinate-semialdehyde dehydrogenase I"/>
    <property type="match status" value="1"/>
</dbReference>
<gene>
    <name evidence="4" type="ORF">SAMN04489859_100236</name>
</gene>
<evidence type="ECO:0000259" key="3">
    <source>
        <dbReference type="Pfam" id="PF00171"/>
    </source>
</evidence>
<reference evidence="4 5" key="1">
    <citation type="submission" date="2016-10" db="EMBL/GenBank/DDBJ databases">
        <authorList>
            <person name="de Groot N.N."/>
        </authorList>
    </citation>
    <scope>NUCLEOTIDE SEQUENCE [LARGE SCALE GENOMIC DNA]</scope>
    <source>
        <strain evidence="4 5">DSM 8512</strain>
    </source>
</reference>
<accession>A0A1H8EFL6</accession>
<dbReference type="InterPro" id="IPR016162">
    <property type="entry name" value="Ald_DH_N"/>
</dbReference>
<dbReference type="GO" id="GO:0016620">
    <property type="term" value="F:oxidoreductase activity, acting on the aldehyde or oxo group of donors, NAD or NADP as acceptor"/>
    <property type="evidence" value="ECO:0007669"/>
    <property type="project" value="InterPro"/>
</dbReference>
<dbReference type="InterPro" id="IPR016163">
    <property type="entry name" value="Ald_DH_C"/>
</dbReference>
<dbReference type="Pfam" id="PF00171">
    <property type="entry name" value="Aldedh"/>
    <property type="match status" value="1"/>
</dbReference>
<proteinExistence type="inferred from homology"/>
<protein>
    <submittedName>
        <fullName evidence="4">Succinate semialdehyde dehydrogenase</fullName>
    </submittedName>
</protein>
<dbReference type="Gene3D" id="3.40.605.10">
    <property type="entry name" value="Aldehyde Dehydrogenase, Chain A, domain 1"/>
    <property type="match status" value="1"/>
</dbReference>
<dbReference type="EMBL" id="FODE01000002">
    <property type="protein sequence ID" value="SEN17904.1"/>
    <property type="molecule type" value="Genomic_DNA"/>
</dbReference>
<dbReference type="OrthoDB" id="9812625at2"/>
<dbReference type="PANTHER" id="PTHR43353">
    <property type="entry name" value="SUCCINATE-SEMIALDEHYDE DEHYDROGENASE, MITOCHONDRIAL"/>
    <property type="match status" value="1"/>
</dbReference>
<sequence length="486" mass="51831">MLDDLPRNLKDRLTDPGLLPGQGDFAGEGRLAVRDPATGDLVAQVAISDATGARAAVDTAQAAFPGWAGMLPQDRAATLHRWHALILGAKEDLARIMVAEQGKPIGEARGEIDYAASFVQFYAEEALRPNIEGVTSHLPDAEMELWREPVGVAALVTPWNFPCAMITRKAAAALGAGCTVVIHPSAETPLSALALAELARRAGFPAGVVNTVIGDAATIVGEWTGDPRVRALSFTGSTEVGRLLYRQSAGTVKRLVMELGGHAPFIVFGGADMDRAVAEAIKAKFATSGQDCLGANRFYIQRPVYDEFCARFTKAVEKLTLGPGMEDPDIGPLIHDRAITKQIAHIDDAVAKGARVLTGGSVAEELGPLFFRPTVLADVPDQAAIMAEETFGPVAALTPFDDEGEVIARANATEYGLVAYVHSLDPRRIYRMTRALQYGMVAVNRTKVTGAPIPFGGMKQSGIGREGARQGLEAFTEIKYVCRDWA</sequence>